<reference evidence="2 3" key="1">
    <citation type="submission" date="2018-08" db="EMBL/GenBank/DDBJ databases">
        <title>Fibrisoma montanum sp. nov., isolated from Danxia mountain soil.</title>
        <authorList>
            <person name="Huang Y."/>
        </authorList>
    </citation>
    <scope>NUCLEOTIDE SEQUENCE [LARGE SCALE GENOMIC DNA]</scope>
    <source>
        <strain evidence="2 3">HYT19</strain>
    </source>
</reference>
<dbReference type="OrthoDB" id="964013at2"/>
<protein>
    <submittedName>
        <fullName evidence="2">DUF2281 domain-containing protein</fullName>
    </submittedName>
</protein>
<evidence type="ECO:0000313" key="3">
    <source>
        <dbReference type="Proteomes" id="UP000283523"/>
    </source>
</evidence>
<dbReference type="AlphaFoldDB" id="A0A418MJX9"/>
<keyword evidence="3" id="KW-1185">Reference proteome</keyword>
<name>A0A418MJX9_9BACT</name>
<dbReference type="Proteomes" id="UP000283523">
    <property type="component" value="Unassembled WGS sequence"/>
</dbReference>
<evidence type="ECO:0000313" key="2">
    <source>
        <dbReference type="EMBL" id="RIV27690.1"/>
    </source>
</evidence>
<dbReference type="InterPro" id="IPR018739">
    <property type="entry name" value="DUF2281"/>
</dbReference>
<sequence length="74" mass="8940">MSELIAKFQALDEQAQQEVVDFVDFLLEKKGRRKPYDPEEYKRKLQSISVWSDQDIKPIEEAQQHFNNWKALEW</sequence>
<proteinExistence type="predicted"/>
<dbReference type="EMBL" id="QXED01000001">
    <property type="protein sequence ID" value="RIV27690.1"/>
    <property type="molecule type" value="Genomic_DNA"/>
</dbReference>
<evidence type="ECO:0000259" key="1">
    <source>
        <dbReference type="Pfam" id="PF10047"/>
    </source>
</evidence>
<dbReference type="Pfam" id="PF10047">
    <property type="entry name" value="DUF2281"/>
    <property type="match status" value="1"/>
</dbReference>
<accession>A0A418MJX9</accession>
<comment type="caution">
    <text evidence="2">The sequence shown here is derived from an EMBL/GenBank/DDBJ whole genome shotgun (WGS) entry which is preliminary data.</text>
</comment>
<organism evidence="2 3">
    <name type="scientific">Fibrisoma montanum</name>
    <dbReference type="NCBI Taxonomy" id="2305895"/>
    <lineage>
        <taxon>Bacteria</taxon>
        <taxon>Pseudomonadati</taxon>
        <taxon>Bacteroidota</taxon>
        <taxon>Cytophagia</taxon>
        <taxon>Cytophagales</taxon>
        <taxon>Spirosomataceae</taxon>
        <taxon>Fibrisoma</taxon>
    </lineage>
</organism>
<gene>
    <name evidence="2" type="ORF">DYU11_05145</name>
</gene>
<dbReference type="RefSeq" id="WP_119666530.1">
    <property type="nucleotide sequence ID" value="NZ_QXED01000001.1"/>
</dbReference>
<feature type="domain" description="DUF2281" evidence="1">
    <location>
        <begin position="3"/>
        <end position="60"/>
    </location>
</feature>